<keyword evidence="2" id="KW-0472">Membrane</keyword>
<reference evidence="3 4" key="1">
    <citation type="submission" date="2016-02" db="EMBL/GenBank/DDBJ databases">
        <title>Genome analysis of coral dinoflagellate symbionts highlights evolutionary adaptations to a symbiotic lifestyle.</title>
        <authorList>
            <person name="Aranda M."/>
            <person name="Li Y."/>
            <person name="Liew Y.J."/>
            <person name="Baumgarten S."/>
            <person name="Simakov O."/>
            <person name="Wilson M."/>
            <person name="Piel J."/>
            <person name="Ashoor H."/>
            <person name="Bougouffa S."/>
            <person name="Bajic V.B."/>
            <person name="Ryu T."/>
            <person name="Ravasi T."/>
            <person name="Bayer T."/>
            <person name="Micklem G."/>
            <person name="Kim H."/>
            <person name="Bhak J."/>
            <person name="Lajeunesse T.C."/>
            <person name="Voolstra C.R."/>
        </authorList>
    </citation>
    <scope>NUCLEOTIDE SEQUENCE [LARGE SCALE GENOMIC DNA]</scope>
    <source>
        <strain evidence="3 4">CCMP2467</strain>
    </source>
</reference>
<evidence type="ECO:0000256" key="1">
    <source>
        <dbReference type="SAM" id="MobiDB-lite"/>
    </source>
</evidence>
<dbReference type="Proteomes" id="UP000186817">
    <property type="component" value="Unassembled WGS sequence"/>
</dbReference>
<keyword evidence="2" id="KW-1133">Transmembrane helix</keyword>
<sequence length="1053" mass="114173">MADCAKKGHVKNLLGLETDASQYEVFFTSPAASRHTGAVLDRCEDGAEARIAWAEETGGRIQPETGTVALPVVKGPDMQLASRTVFADGPVLTKRARIAQAEAIIGPTQPETGTVALPVDKGPDMQLASRTVFADGPVLTKRGKVQEQLYLLENMKKRHTDAVLDRCEDGATNRDGLVMRGEAHVQRGMQKLNPGTKKQILSGNTLADAAEARIAWAEETGGQMQPETGTMALLVVNGPDMKRTLSMPVLHLVDVKKLLRDAAEARIAWAEETGGQMQPETGTMALLVVNGPNMKRTLSMPVLHLVDVKKLLRDAAEARIAWAEECFAPRHAKSKLNFTAHVHGMVIAMARKRTLSMPVLHLVDVKKLLRGKVNMKKRKSVPTPSVEVKNLQMDALRGQRRYVDESSPMGKVFAEGERWGTTLWPRDVVVSWWFSWCLQVSWRLLVVVMVVLVAMMVVVASVVVVVAVVAVPCTTALQYSRWISINTNISMACWISRCGRKAIREPPCRHTGAVLDRCEDGAEERIAWAEETGGRIQPETGTVALPVVKGPDMQLASRTVFADGPVLTERDLTQPAPRSRFADDAAATKRDGAEERIAWAEETGGRIQPETGTVALPVVKGPDMHTGAVLDRCEDGAEARIAWAEETGGRIQPETGTVALPVVKGPDMQLASRTVFADGPVLTERDLTQPAPRSRFADDAAATKRDGAEERIAWAEETGGRIQPETGTVALPVVKGPDMQLASRTVFADGPVLTERDLTQPAPRSRFADDAAATKRDGAEERIAWAEETGGRIQPETGTVALPVVKGPDMQLASRTVFADGPVLTERDLTQPAPRSRFADDAAATKRDGAEERIAWAEETGGRIQPETGTVALPVVKGPDMHTGAVLDRCEDGAEARIAWAEETGGRIQPETGTVALPVVKGPDMQLASRTVFADGPVLTERDLTQPAPRSRFADDAAATKRDGAEARIAWAEETGGQMQPETGTMALLVVNGPNMKRALSMPVLHLVHVKKLLRGKVQEQLYLLENMKKRKSAPTPSVEVKNLQMDALRGQR</sequence>
<accession>A0A1Q9EBF4</accession>
<feature type="transmembrane region" description="Helical" evidence="2">
    <location>
        <begin position="444"/>
        <end position="471"/>
    </location>
</feature>
<keyword evidence="4" id="KW-1185">Reference proteome</keyword>
<dbReference type="EMBL" id="LSRX01000202">
    <property type="protein sequence ID" value="OLQ04737.1"/>
    <property type="molecule type" value="Genomic_DNA"/>
</dbReference>
<comment type="caution">
    <text evidence="3">The sequence shown here is derived from an EMBL/GenBank/DDBJ whole genome shotgun (WGS) entry which is preliminary data.</text>
</comment>
<keyword evidence="2" id="KW-0812">Transmembrane</keyword>
<gene>
    <name evidence="3" type="ORF">AK812_SmicGene12158</name>
</gene>
<evidence type="ECO:0000313" key="4">
    <source>
        <dbReference type="Proteomes" id="UP000186817"/>
    </source>
</evidence>
<dbReference type="AlphaFoldDB" id="A0A1Q9EBF4"/>
<protein>
    <submittedName>
        <fullName evidence="3">Uncharacterized protein</fullName>
    </submittedName>
</protein>
<evidence type="ECO:0000256" key="2">
    <source>
        <dbReference type="SAM" id="Phobius"/>
    </source>
</evidence>
<proteinExistence type="predicted"/>
<name>A0A1Q9EBF4_SYMMI</name>
<evidence type="ECO:0000313" key="3">
    <source>
        <dbReference type="EMBL" id="OLQ04737.1"/>
    </source>
</evidence>
<feature type="region of interest" description="Disordered" evidence="1">
    <location>
        <begin position="1031"/>
        <end position="1053"/>
    </location>
</feature>
<organism evidence="3 4">
    <name type="scientific">Symbiodinium microadriaticum</name>
    <name type="common">Dinoflagellate</name>
    <name type="synonym">Zooxanthella microadriatica</name>
    <dbReference type="NCBI Taxonomy" id="2951"/>
    <lineage>
        <taxon>Eukaryota</taxon>
        <taxon>Sar</taxon>
        <taxon>Alveolata</taxon>
        <taxon>Dinophyceae</taxon>
        <taxon>Suessiales</taxon>
        <taxon>Symbiodiniaceae</taxon>
        <taxon>Symbiodinium</taxon>
    </lineage>
</organism>